<dbReference type="Pfam" id="PF00106">
    <property type="entry name" value="adh_short"/>
    <property type="match status" value="1"/>
</dbReference>
<organism evidence="2 3">
    <name type="scientific">Rhipicephalus microplus</name>
    <name type="common">Cattle tick</name>
    <name type="synonym">Boophilus microplus</name>
    <dbReference type="NCBI Taxonomy" id="6941"/>
    <lineage>
        <taxon>Eukaryota</taxon>
        <taxon>Metazoa</taxon>
        <taxon>Ecdysozoa</taxon>
        <taxon>Arthropoda</taxon>
        <taxon>Chelicerata</taxon>
        <taxon>Arachnida</taxon>
        <taxon>Acari</taxon>
        <taxon>Parasitiformes</taxon>
        <taxon>Ixodida</taxon>
        <taxon>Ixodoidea</taxon>
        <taxon>Ixodidae</taxon>
        <taxon>Rhipicephalinae</taxon>
        <taxon>Rhipicephalus</taxon>
        <taxon>Boophilus</taxon>
    </lineage>
</organism>
<dbReference type="EMBL" id="JABSTU010000011">
    <property type="protein sequence ID" value="KAH8009583.1"/>
    <property type="molecule type" value="Genomic_DNA"/>
</dbReference>
<dbReference type="GO" id="GO:0016491">
    <property type="term" value="F:oxidoreductase activity"/>
    <property type="evidence" value="ECO:0007669"/>
    <property type="project" value="UniProtKB-KW"/>
</dbReference>
<comment type="caution">
    <text evidence="2">The sequence shown here is derived from an EMBL/GenBank/DDBJ whole genome shotgun (WGS) entry which is preliminary data.</text>
</comment>
<evidence type="ECO:0000313" key="2">
    <source>
        <dbReference type="EMBL" id="KAH8009583.1"/>
    </source>
</evidence>
<proteinExistence type="predicted"/>
<evidence type="ECO:0000256" key="1">
    <source>
        <dbReference type="ARBA" id="ARBA00023002"/>
    </source>
</evidence>
<dbReference type="InterPro" id="IPR020904">
    <property type="entry name" value="Sc_DH/Rdtase_CS"/>
</dbReference>
<name>A0A9J6D6Y5_RHIMP</name>
<dbReference type="PANTHER" id="PTHR43313:SF36">
    <property type="entry name" value="D-BETA-HYDROXYBUTYRATE DEHYDROGENASE, MITOCHONDRIAL"/>
    <property type="match status" value="1"/>
</dbReference>
<reference evidence="2" key="2">
    <citation type="submission" date="2021-09" db="EMBL/GenBank/DDBJ databases">
        <authorList>
            <person name="Jia N."/>
            <person name="Wang J."/>
            <person name="Shi W."/>
            <person name="Du L."/>
            <person name="Sun Y."/>
            <person name="Zhan W."/>
            <person name="Jiang J."/>
            <person name="Wang Q."/>
            <person name="Zhang B."/>
            <person name="Ji P."/>
            <person name="Sakyi L.B."/>
            <person name="Cui X."/>
            <person name="Yuan T."/>
            <person name="Jiang B."/>
            <person name="Yang W."/>
            <person name="Lam T.T.-Y."/>
            <person name="Chang Q."/>
            <person name="Ding S."/>
            <person name="Wang X."/>
            <person name="Zhu J."/>
            <person name="Ruan X."/>
            <person name="Zhao L."/>
            <person name="Wei J."/>
            <person name="Que T."/>
            <person name="Du C."/>
            <person name="Cheng J."/>
            <person name="Dai P."/>
            <person name="Han X."/>
            <person name="Huang E."/>
            <person name="Gao Y."/>
            <person name="Liu J."/>
            <person name="Shao H."/>
            <person name="Ye R."/>
            <person name="Li L."/>
            <person name="Wei W."/>
            <person name="Wang X."/>
            <person name="Wang C."/>
            <person name="Huo Q."/>
            <person name="Li W."/>
            <person name="Guo W."/>
            <person name="Chen H."/>
            <person name="Chen S."/>
            <person name="Zhou L."/>
            <person name="Zhou L."/>
            <person name="Ni X."/>
            <person name="Tian J."/>
            <person name="Zhou Y."/>
            <person name="Sheng Y."/>
            <person name="Liu T."/>
            <person name="Pan Y."/>
            <person name="Xia L."/>
            <person name="Li J."/>
            <person name="Zhao F."/>
            <person name="Cao W."/>
        </authorList>
    </citation>
    <scope>NUCLEOTIDE SEQUENCE</scope>
    <source>
        <strain evidence="2">Rmic-2018</strain>
        <tissue evidence="2">Larvae</tissue>
    </source>
</reference>
<dbReference type="InterPro" id="IPR002347">
    <property type="entry name" value="SDR_fam"/>
</dbReference>
<dbReference type="PROSITE" id="PS00061">
    <property type="entry name" value="ADH_SHORT"/>
    <property type="match status" value="1"/>
</dbReference>
<evidence type="ECO:0000313" key="3">
    <source>
        <dbReference type="Proteomes" id="UP000821866"/>
    </source>
</evidence>
<dbReference type="Gene3D" id="3.40.50.720">
    <property type="entry name" value="NAD(P)-binding Rossmann-like Domain"/>
    <property type="match status" value="1"/>
</dbReference>
<keyword evidence="3" id="KW-1185">Reference proteome</keyword>
<gene>
    <name evidence="2" type="ORF">HPB51_018276</name>
</gene>
<reference evidence="2" key="1">
    <citation type="journal article" date="2020" name="Cell">
        <title>Large-Scale Comparative Analyses of Tick Genomes Elucidate Their Genetic Diversity and Vector Capacities.</title>
        <authorList>
            <consortium name="Tick Genome and Microbiome Consortium (TIGMIC)"/>
            <person name="Jia N."/>
            <person name="Wang J."/>
            <person name="Shi W."/>
            <person name="Du L."/>
            <person name="Sun Y."/>
            <person name="Zhan W."/>
            <person name="Jiang J.F."/>
            <person name="Wang Q."/>
            <person name="Zhang B."/>
            <person name="Ji P."/>
            <person name="Bell-Sakyi L."/>
            <person name="Cui X.M."/>
            <person name="Yuan T.T."/>
            <person name="Jiang B.G."/>
            <person name="Yang W.F."/>
            <person name="Lam T.T."/>
            <person name="Chang Q.C."/>
            <person name="Ding S.J."/>
            <person name="Wang X.J."/>
            <person name="Zhu J.G."/>
            <person name="Ruan X.D."/>
            <person name="Zhao L."/>
            <person name="Wei J.T."/>
            <person name="Ye R.Z."/>
            <person name="Que T.C."/>
            <person name="Du C.H."/>
            <person name="Zhou Y.H."/>
            <person name="Cheng J.X."/>
            <person name="Dai P.F."/>
            <person name="Guo W.B."/>
            <person name="Han X.H."/>
            <person name="Huang E.J."/>
            <person name="Li L.F."/>
            <person name="Wei W."/>
            <person name="Gao Y.C."/>
            <person name="Liu J.Z."/>
            <person name="Shao H.Z."/>
            <person name="Wang X."/>
            <person name="Wang C.C."/>
            <person name="Yang T.C."/>
            <person name="Huo Q.B."/>
            <person name="Li W."/>
            <person name="Chen H.Y."/>
            <person name="Chen S.E."/>
            <person name="Zhou L.G."/>
            <person name="Ni X.B."/>
            <person name="Tian J.H."/>
            <person name="Sheng Y."/>
            <person name="Liu T."/>
            <person name="Pan Y.S."/>
            <person name="Xia L.Y."/>
            <person name="Li J."/>
            <person name="Zhao F."/>
            <person name="Cao W.C."/>
        </authorList>
    </citation>
    <scope>NUCLEOTIDE SEQUENCE</scope>
    <source>
        <strain evidence="2">Rmic-2018</strain>
    </source>
</reference>
<protein>
    <submittedName>
        <fullName evidence="2">Uncharacterized protein</fullName>
    </submittedName>
</protein>
<sequence length="144" mass="16805">MQVNVLCVARVARVFLPLLRKSPYSGRRFVIVNSVWSRMAVPGTGPYCMSKYAVRCFTEVLRRELLKFGIYVVGIEPNLYRLPQTEPSSLLKSYKYMWNKLPDDVKDIYSRVSLVRHDSEEHDAWHACIPILFEKKIRQIPRTG</sequence>
<dbReference type="AlphaFoldDB" id="A0A9J6D6Y5"/>
<dbReference type="InterPro" id="IPR036291">
    <property type="entry name" value="NAD(P)-bd_dom_sf"/>
</dbReference>
<dbReference type="SUPFAM" id="SSF51735">
    <property type="entry name" value="NAD(P)-binding Rossmann-fold domains"/>
    <property type="match status" value="1"/>
</dbReference>
<dbReference type="Proteomes" id="UP000821866">
    <property type="component" value="Chromosome 9"/>
</dbReference>
<accession>A0A9J6D6Y5</accession>
<keyword evidence="1" id="KW-0560">Oxidoreductase</keyword>
<dbReference type="PANTHER" id="PTHR43313">
    <property type="entry name" value="SHORT-CHAIN DEHYDROGENASE/REDUCTASE FAMILY 9C"/>
    <property type="match status" value="1"/>
</dbReference>